<name>A0A0C9LZN3_SPHPI</name>
<dbReference type="InterPro" id="IPR012334">
    <property type="entry name" value="Pectin_lyas_fold"/>
</dbReference>
<reference evidence="2 3" key="1">
    <citation type="submission" date="2014-08" db="EMBL/GenBank/DDBJ databases">
        <title>Whole genome shotgun sequence of Sphingomonas paucimobilis NBRC 13935.</title>
        <authorList>
            <person name="Hosoyama A."/>
            <person name="Hashimoto M."/>
            <person name="Hosoyama Y."/>
            <person name="Noguchi M."/>
            <person name="Uohara A."/>
            <person name="Ohji S."/>
            <person name="Katano-Makiyama Y."/>
            <person name="Ichikawa N."/>
            <person name="Kimura A."/>
            <person name="Yamazoe A."/>
            <person name="Fujita N."/>
        </authorList>
    </citation>
    <scope>NUCLEOTIDE SEQUENCE [LARGE SCALE GENOMIC DNA]</scope>
    <source>
        <strain evidence="2 3">NBRC 13935</strain>
    </source>
</reference>
<dbReference type="GeneID" id="78526617"/>
<evidence type="ECO:0000256" key="1">
    <source>
        <dbReference type="SAM" id="SignalP"/>
    </source>
</evidence>
<dbReference type="SUPFAM" id="SSF51126">
    <property type="entry name" value="Pectin lyase-like"/>
    <property type="match status" value="1"/>
</dbReference>
<feature type="chain" id="PRO_5002199122" evidence="1">
    <location>
        <begin position="19"/>
        <end position="309"/>
    </location>
</feature>
<dbReference type="EMBL" id="BBJS01000006">
    <property type="protein sequence ID" value="GAN12210.1"/>
    <property type="molecule type" value="Genomic_DNA"/>
</dbReference>
<feature type="signal peptide" evidence="1">
    <location>
        <begin position="1"/>
        <end position="18"/>
    </location>
</feature>
<keyword evidence="3" id="KW-1185">Reference proteome</keyword>
<sequence length="309" mass="32508">MRLVPLLFLGLTSGVALAQGIAQPFMVGARGFGALQDAVNAIGDGEGVIRIAPGTYRECAVQSAGRISYVAVEPGKTIFTRIACEGKAALVLRGRGAQVQGIVFSHIEVGDGNGAGIRIEKGPLSVSNAMFLDSQSGILSADDPASTVTVDHSTFSGLGHDPTGNGAHGIYMGRYRALRVTACRFERGQGGHYVKSRAPMVEILDSSFDDSQGHMTNYMIDLSNGAKGRIAGNEFVDGRDKDNHSTLITVAPEGAKNDSSGLVVENNRARLAPGADYKPVFVGNWAGEPIVLRGNILAPGITPTARRWM</sequence>
<dbReference type="Proteomes" id="UP000032025">
    <property type="component" value="Unassembled WGS sequence"/>
</dbReference>
<organism evidence="2 3">
    <name type="scientific">Sphingomonas paucimobilis NBRC 13935</name>
    <dbReference type="NCBI Taxonomy" id="1219050"/>
    <lineage>
        <taxon>Bacteria</taxon>
        <taxon>Pseudomonadati</taxon>
        <taxon>Pseudomonadota</taxon>
        <taxon>Alphaproteobacteria</taxon>
        <taxon>Sphingomonadales</taxon>
        <taxon>Sphingomonadaceae</taxon>
        <taxon>Sphingomonas</taxon>
    </lineage>
</organism>
<keyword evidence="1" id="KW-0732">Signal</keyword>
<evidence type="ECO:0000313" key="3">
    <source>
        <dbReference type="Proteomes" id="UP000032025"/>
    </source>
</evidence>
<dbReference type="InterPro" id="IPR011050">
    <property type="entry name" value="Pectin_lyase_fold/virulence"/>
</dbReference>
<dbReference type="Gene3D" id="2.160.20.10">
    <property type="entry name" value="Single-stranded right-handed beta-helix, Pectin lyase-like"/>
    <property type="match status" value="1"/>
</dbReference>
<gene>
    <name evidence="2" type="ORF">SP6_06_00040</name>
</gene>
<evidence type="ECO:0000313" key="2">
    <source>
        <dbReference type="EMBL" id="GAN12210.1"/>
    </source>
</evidence>
<dbReference type="AlphaFoldDB" id="A0A0C9LZN3"/>
<dbReference type="RefSeq" id="WP_035386721.1">
    <property type="nucleotide sequence ID" value="NZ_BBJS01000006.1"/>
</dbReference>
<protein>
    <submittedName>
        <fullName evidence="2">DNA, contig: SP606</fullName>
    </submittedName>
</protein>
<comment type="caution">
    <text evidence="2">The sequence shown here is derived from an EMBL/GenBank/DDBJ whole genome shotgun (WGS) entry which is preliminary data.</text>
</comment>
<proteinExistence type="predicted"/>
<accession>A0A0C9LZN3</accession>